<reference evidence="1" key="1">
    <citation type="journal article" date="2021" name="Proc. Natl. Acad. Sci. U.S.A.">
        <title>A Catalog of Tens of Thousands of Viruses from Human Metagenomes Reveals Hidden Associations with Chronic Diseases.</title>
        <authorList>
            <person name="Tisza M.J."/>
            <person name="Buck C.B."/>
        </authorList>
    </citation>
    <scope>NUCLEOTIDE SEQUENCE</scope>
    <source>
        <strain evidence="1">Ctrcb4</strain>
    </source>
</reference>
<dbReference type="EMBL" id="BK059132">
    <property type="protein sequence ID" value="DAE33129.1"/>
    <property type="molecule type" value="Genomic_DNA"/>
</dbReference>
<proteinExistence type="predicted"/>
<protein>
    <submittedName>
        <fullName evidence="1">Uncharacterized protein</fullName>
    </submittedName>
</protein>
<organism evidence="1">
    <name type="scientific">virus sp. ctrcb4</name>
    <dbReference type="NCBI Taxonomy" id="2825824"/>
    <lineage>
        <taxon>Viruses</taxon>
    </lineage>
</organism>
<accession>A0A8S5RPS2</accession>
<evidence type="ECO:0000313" key="1">
    <source>
        <dbReference type="EMBL" id="DAE33129.1"/>
    </source>
</evidence>
<sequence>MCYKDNNIYLICQTIYTKFITEVIFIEFIWILKTKVLSLSIK</sequence>
<name>A0A8S5RPS2_9VIRU</name>